<proteinExistence type="predicted"/>
<accession>A0A813L6A2</accession>
<dbReference type="EMBL" id="CAJNNV010028096">
    <property type="protein sequence ID" value="CAE8622949.1"/>
    <property type="molecule type" value="Genomic_DNA"/>
</dbReference>
<organism evidence="2 3">
    <name type="scientific">Polarella glacialis</name>
    <name type="common">Dinoflagellate</name>
    <dbReference type="NCBI Taxonomy" id="89957"/>
    <lineage>
        <taxon>Eukaryota</taxon>
        <taxon>Sar</taxon>
        <taxon>Alveolata</taxon>
        <taxon>Dinophyceae</taxon>
        <taxon>Suessiales</taxon>
        <taxon>Suessiaceae</taxon>
        <taxon>Polarella</taxon>
    </lineage>
</organism>
<gene>
    <name evidence="1" type="ORF">PGLA1383_LOCUS40287</name>
    <name evidence="2" type="ORF">PGLA2088_LOCUS41133</name>
</gene>
<dbReference type="OMA" id="REEEFCM"/>
<protein>
    <submittedName>
        <fullName evidence="2">Uncharacterized protein</fullName>
    </submittedName>
</protein>
<evidence type="ECO:0000313" key="4">
    <source>
        <dbReference type="Proteomes" id="UP000654075"/>
    </source>
</evidence>
<evidence type="ECO:0000313" key="3">
    <source>
        <dbReference type="Proteomes" id="UP000626109"/>
    </source>
</evidence>
<dbReference type="OrthoDB" id="429043at2759"/>
<dbReference type="Proteomes" id="UP000654075">
    <property type="component" value="Unassembled WGS sequence"/>
</dbReference>
<keyword evidence="4" id="KW-1185">Reference proteome</keyword>
<evidence type="ECO:0000313" key="2">
    <source>
        <dbReference type="EMBL" id="CAE8720154.1"/>
    </source>
</evidence>
<reference evidence="2" key="1">
    <citation type="submission" date="2021-02" db="EMBL/GenBank/DDBJ databases">
        <authorList>
            <person name="Dougan E. K."/>
            <person name="Rhodes N."/>
            <person name="Thang M."/>
            <person name="Chan C."/>
        </authorList>
    </citation>
    <scope>NUCLEOTIDE SEQUENCE</scope>
</reference>
<comment type="caution">
    <text evidence="2">The sequence shown here is derived from an EMBL/GenBank/DDBJ whole genome shotgun (WGS) entry which is preliminary data.</text>
</comment>
<dbReference type="EMBL" id="CAJNNW010033737">
    <property type="protein sequence ID" value="CAE8720154.1"/>
    <property type="molecule type" value="Genomic_DNA"/>
</dbReference>
<name>A0A813L6A2_POLGL</name>
<evidence type="ECO:0000313" key="1">
    <source>
        <dbReference type="EMBL" id="CAE8622949.1"/>
    </source>
</evidence>
<sequence>MSVMMNGMRHLLRSAARPACCGQQWTRCVGGVGQLVAEVETALAGGKLLERGSPMYSQLNAQVHRLRAENDQFVVDVQNLKKARAELVAEEARMIAKIHADGQSGHHGSKIVETLKQIEDLDRQMAMLRSQQVQNVRDVGLLKRQKVTIEKSEEVMKLERQVQEALGQAEPVQEDGPLATSIAEAVQRLRDEFDANSVSSAEAKKDIENAVSRIRSSEMSLRVRRDKADPTSDALRASLISGLYQVRRKNAKLSQMRDMQAFNAQLVGVLQRARHSLSRKAEVQLLVAAGNKEHIKVEINVMLRDIQMLQKVTEELEATQAKHADEGAEVTTKLRGLKTEVTPETGLLRERLIAALREEEFCMARLAVLRNVQAQDVKFLAELEHALAK</sequence>
<dbReference type="AlphaFoldDB" id="A0A813L6A2"/>
<dbReference type="Proteomes" id="UP000626109">
    <property type="component" value="Unassembled WGS sequence"/>
</dbReference>